<dbReference type="GO" id="GO:0003677">
    <property type="term" value="F:DNA binding"/>
    <property type="evidence" value="ECO:0007669"/>
    <property type="project" value="UniProtKB-KW"/>
</dbReference>
<dbReference type="GO" id="GO:0006281">
    <property type="term" value="P:DNA repair"/>
    <property type="evidence" value="ECO:0007669"/>
    <property type="project" value="UniProtKB-KW"/>
</dbReference>
<keyword evidence="6 12" id="KW-0068">Autocatalytic cleavage</keyword>
<organism evidence="15 16">
    <name type="scientific">bacterium (Candidatus Gribaldobacteria) CG23_combo_of_CG06-09_8_20_14_all_37_87_8</name>
    <dbReference type="NCBI Taxonomy" id="2014278"/>
    <lineage>
        <taxon>Bacteria</taxon>
        <taxon>Candidatus Gribaldobacteria</taxon>
    </lineage>
</organism>
<dbReference type="GO" id="GO:0045892">
    <property type="term" value="P:negative regulation of DNA-templated transcription"/>
    <property type="evidence" value="ECO:0007669"/>
    <property type="project" value="InterPro"/>
</dbReference>
<dbReference type="InterPro" id="IPR036286">
    <property type="entry name" value="LexA/Signal_pep-like_sf"/>
</dbReference>
<dbReference type="GO" id="GO:0006508">
    <property type="term" value="P:proteolysis"/>
    <property type="evidence" value="ECO:0007669"/>
    <property type="project" value="InterPro"/>
</dbReference>
<evidence type="ECO:0000256" key="10">
    <source>
        <dbReference type="ARBA" id="ARBA00023204"/>
    </source>
</evidence>
<dbReference type="SUPFAM" id="SSF46785">
    <property type="entry name" value="Winged helix' DNA-binding domain"/>
    <property type="match status" value="1"/>
</dbReference>
<evidence type="ECO:0000256" key="11">
    <source>
        <dbReference type="ARBA" id="ARBA00023236"/>
    </source>
</evidence>
<keyword evidence="9" id="KW-0804">Transcription</keyword>
<evidence type="ECO:0000313" key="15">
    <source>
        <dbReference type="EMBL" id="PIP31657.1"/>
    </source>
</evidence>
<evidence type="ECO:0000256" key="6">
    <source>
        <dbReference type="ARBA" id="ARBA00022813"/>
    </source>
</evidence>
<dbReference type="CDD" id="cd06529">
    <property type="entry name" value="S24_LexA-like"/>
    <property type="match status" value="1"/>
</dbReference>
<sequence>MLTKKQKMVLDFMQGFFSKKGYSPSFDEIRKHFKLASVSTVNHYMKSLEEKGYLTREKNTARGVKVGKQEGVVNVPFKGYISAGKPILAIEEYETITVPQNMVANSGEHFALGVKGNSMIDEGIFDGDTVIIKKQNTVENGETAVALINGNEVTLKKIFKEKNRIRLQPANPALKPLYVKTVII</sequence>
<feature type="domain" description="Peptidase S24/S26A/S26B/S26C" evidence="13">
    <location>
        <begin position="79"/>
        <end position="181"/>
    </location>
</feature>
<dbReference type="InterPro" id="IPR050077">
    <property type="entry name" value="LexA_repressor"/>
</dbReference>
<dbReference type="EMBL" id="PCSB01000051">
    <property type="protein sequence ID" value="PIP31657.1"/>
    <property type="molecule type" value="Genomic_DNA"/>
</dbReference>
<dbReference type="Gene3D" id="2.10.109.10">
    <property type="entry name" value="Umud Fragment, subunit A"/>
    <property type="match status" value="1"/>
</dbReference>
<evidence type="ECO:0000256" key="7">
    <source>
        <dbReference type="ARBA" id="ARBA00023015"/>
    </source>
</evidence>
<proteinExistence type="inferred from homology"/>
<name>A0A2G9ZES4_9BACT</name>
<feature type="domain" description="LexA repressor DNA-binding" evidence="14">
    <location>
        <begin position="2"/>
        <end position="63"/>
    </location>
</feature>
<evidence type="ECO:0000259" key="13">
    <source>
        <dbReference type="Pfam" id="PF00717"/>
    </source>
</evidence>
<dbReference type="InterPro" id="IPR006200">
    <property type="entry name" value="LexA"/>
</dbReference>
<keyword evidence="7" id="KW-0805">Transcription regulation</keyword>
<evidence type="ECO:0000256" key="12">
    <source>
        <dbReference type="RuleBase" id="RU003991"/>
    </source>
</evidence>
<dbReference type="Pfam" id="PF00717">
    <property type="entry name" value="Peptidase_S24"/>
    <property type="match status" value="1"/>
</dbReference>
<dbReference type="SUPFAM" id="SSF51306">
    <property type="entry name" value="LexA/Signal peptidase"/>
    <property type="match status" value="1"/>
</dbReference>
<evidence type="ECO:0000256" key="9">
    <source>
        <dbReference type="ARBA" id="ARBA00023163"/>
    </source>
</evidence>
<keyword evidence="10" id="KW-0234">DNA repair</keyword>
<dbReference type="GO" id="GO:0009432">
    <property type="term" value="P:SOS response"/>
    <property type="evidence" value="ECO:0007669"/>
    <property type="project" value="UniProtKB-KW"/>
</dbReference>
<evidence type="ECO:0000256" key="2">
    <source>
        <dbReference type="ARBA" id="ARBA00022491"/>
    </source>
</evidence>
<feature type="non-terminal residue" evidence="15">
    <location>
        <position position="184"/>
    </location>
</feature>
<keyword evidence="2" id="KW-0678">Repressor</keyword>
<dbReference type="Pfam" id="PF01726">
    <property type="entry name" value="LexA_DNA_bind"/>
    <property type="match status" value="1"/>
</dbReference>
<dbReference type="InterPro" id="IPR036388">
    <property type="entry name" value="WH-like_DNA-bd_sf"/>
</dbReference>
<evidence type="ECO:0000256" key="4">
    <source>
        <dbReference type="ARBA" id="ARBA00022763"/>
    </source>
</evidence>
<comment type="caution">
    <text evidence="15">The sequence shown here is derived from an EMBL/GenBank/DDBJ whole genome shotgun (WGS) entry which is preliminary data.</text>
</comment>
<dbReference type="InterPro" id="IPR036390">
    <property type="entry name" value="WH_DNA-bd_sf"/>
</dbReference>
<keyword evidence="4" id="KW-0227">DNA damage</keyword>
<dbReference type="PRINTS" id="PR00726">
    <property type="entry name" value="LEXASERPTASE"/>
</dbReference>
<evidence type="ECO:0000256" key="8">
    <source>
        <dbReference type="ARBA" id="ARBA00023125"/>
    </source>
</evidence>
<keyword evidence="5 12" id="KW-0378">Hydrolase</keyword>
<keyword evidence="11" id="KW-0742">SOS response</keyword>
<accession>A0A2G9ZES4</accession>
<comment type="similarity">
    <text evidence="1 12">Belongs to the peptidase S24 family.</text>
</comment>
<evidence type="ECO:0000256" key="5">
    <source>
        <dbReference type="ARBA" id="ARBA00022801"/>
    </source>
</evidence>
<evidence type="ECO:0000256" key="3">
    <source>
        <dbReference type="ARBA" id="ARBA00022705"/>
    </source>
</evidence>
<dbReference type="PANTHER" id="PTHR33516">
    <property type="entry name" value="LEXA REPRESSOR"/>
    <property type="match status" value="1"/>
</dbReference>
<dbReference type="InterPro" id="IPR015927">
    <property type="entry name" value="Peptidase_S24_S26A/B/C"/>
</dbReference>
<dbReference type="InterPro" id="IPR039418">
    <property type="entry name" value="LexA-like"/>
</dbReference>
<dbReference type="GO" id="GO:0004252">
    <property type="term" value="F:serine-type endopeptidase activity"/>
    <property type="evidence" value="ECO:0007669"/>
    <property type="project" value="InterPro"/>
</dbReference>
<protein>
    <submittedName>
        <fullName evidence="15">Repressor LexA</fullName>
    </submittedName>
</protein>
<dbReference type="InterPro" id="IPR006197">
    <property type="entry name" value="Peptidase_S24_LexA"/>
</dbReference>
<dbReference type="InterPro" id="IPR006199">
    <property type="entry name" value="LexA_DNA-bd_dom"/>
</dbReference>
<dbReference type="GO" id="GO:0006260">
    <property type="term" value="P:DNA replication"/>
    <property type="evidence" value="ECO:0007669"/>
    <property type="project" value="UniProtKB-KW"/>
</dbReference>
<dbReference type="PANTHER" id="PTHR33516:SF2">
    <property type="entry name" value="LEXA REPRESSOR-RELATED"/>
    <property type="match status" value="1"/>
</dbReference>
<evidence type="ECO:0000256" key="1">
    <source>
        <dbReference type="ARBA" id="ARBA00007484"/>
    </source>
</evidence>
<keyword evidence="3" id="KW-0235">DNA replication</keyword>
<gene>
    <name evidence="15" type="ORF">COX24_02380</name>
</gene>
<dbReference type="Gene3D" id="1.10.10.10">
    <property type="entry name" value="Winged helix-like DNA-binding domain superfamily/Winged helix DNA-binding domain"/>
    <property type="match status" value="1"/>
</dbReference>
<dbReference type="NCBIfam" id="TIGR00498">
    <property type="entry name" value="lexA"/>
    <property type="match status" value="1"/>
</dbReference>
<reference evidence="15 16" key="1">
    <citation type="submission" date="2017-09" db="EMBL/GenBank/DDBJ databases">
        <title>Depth-based differentiation of microbial function through sediment-hosted aquifers and enrichment of novel symbionts in the deep terrestrial subsurface.</title>
        <authorList>
            <person name="Probst A.J."/>
            <person name="Ladd B."/>
            <person name="Jarett J.K."/>
            <person name="Geller-Mcgrath D.E."/>
            <person name="Sieber C.M."/>
            <person name="Emerson J.B."/>
            <person name="Anantharaman K."/>
            <person name="Thomas B.C."/>
            <person name="Malmstrom R."/>
            <person name="Stieglmeier M."/>
            <person name="Klingl A."/>
            <person name="Woyke T."/>
            <person name="Ryan C.M."/>
            <person name="Banfield J.F."/>
        </authorList>
    </citation>
    <scope>NUCLEOTIDE SEQUENCE [LARGE SCALE GENOMIC DNA]</scope>
    <source>
        <strain evidence="15">CG23_combo_of_CG06-09_8_20_14_all_37_87_8</strain>
    </source>
</reference>
<evidence type="ECO:0000313" key="16">
    <source>
        <dbReference type="Proteomes" id="UP000230447"/>
    </source>
</evidence>
<dbReference type="AlphaFoldDB" id="A0A2G9ZES4"/>
<dbReference type="Proteomes" id="UP000230447">
    <property type="component" value="Unassembled WGS sequence"/>
</dbReference>
<evidence type="ECO:0000259" key="14">
    <source>
        <dbReference type="Pfam" id="PF01726"/>
    </source>
</evidence>
<keyword evidence="8" id="KW-0238">DNA-binding</keyword>